<gene>
    <name evidence="1" type="ORF">SAMN04488005_1502</name>
</gene>
<accession>A0A1I6GE37</accession>
<proteinExistence type="predicted"/>
<evidence type="ECO:0000313" key="2">
    <source>
        <dbReference type="Proteomes" id="UP000199478"/>
    </source>
</evidence>
<dbReference type="RefSeq" id="WP_090198371.1">
    <property type="nucleotide sequence ID" value="NZ_FOYP01000001.1"/>
</dbReference>
<dbReference type="AlphaFoldDB" id="A0A1I6GE37"/>
<evidence type="ECO:0000313" key="1">
    <source>
        <dbReference type="EMBL" id="SFR40455.1"/>
    </source>
</evidence>
<organism evidence="1 2">
    <name type="scientific">Yoonia tamlensis</name>
    <dbReference type="NCBI Taxonomy" id="390270"/>
    <lineage>
        <taxon>Bacteria</taxon>
        <taxon>Pseudomonadati</taxon>
        <taxon>Pseudomonadota</taxon>
        <taxon>Alphaproteobacteria</taxon>
        <taxon>Rhodobacterales</taxon>
        <taxon>Paracoccaceae</taxon>
        <taxon>Yoonia</taxon>
    </lineage>
</organism>
<sequence>MPSTPIVNFDAGRIPDVADETNFHADATYVFEHMASDIIPGINANLDWMNAALAGAETLVDAVADLQELLGDAPVTDDTDPDGGDFDTGALIESGNHTITGDWVNGPLASGASTGYSATVQVVKRAYSGGASITQIVSISGSAVEIYTRTGTGDPLVFTDWVAQVHAETKAQSANLTAFLAALTLPTADSDEDKVLATDGAGGISFRRANVYDEFTFDHAIDGAASTVEFLDLGDYRFIEYDITVDTNADGGFDIQVSHNNGTSWRTTGYVGGIVDGVSSSSVTGSFGVIRTSSDYASGSGRLFNFNDAAQYTAHSSIAGSDSSRTSSAGGRYDTKEAHDAIRFVFPGTSQNGNITVRGYR</sequence>
<name>A0A1I6GE37_9RHOB</name>
<protein>
    <submittedName>
        <fullName evidence="1">Uncharacterized protein</fullName>
    </submittedName>
</protein>
<dbReference type="Proteomes" id="UP000199478">
    <property type="component" value="Unassembled WGS sequence"/>
</dbReference>
<reference evidence="2" key="1">
    <citation type="submission" date="2016-10" db="EMBL/GenBank/DDBJ databases">
        <authorList>
            <person name="Varghese N."/>
            <person name="Submissions S."/>
        </authorList>
    </citation>
    <scope>NUCLEOTIDE SEQUENCE [LARGE SCALE GENOMIC DNA]</scope>
    <source>
        <strain evidence="2">DSM 26879</strain>
    </source>
</reference>
<dbReference type="OrthoDB" id="285110at204455"/>
<keyword evidence="2" id="KW-1185">Reference proteome</keyword>
<dbReference type="STRING" id="390270.SAMN04488005_1502"/>
<dbReference type="EMBL" id="FOYP01000001">
    <property type="protein sequence ID" value="SFR40455.1"/>
    <property type="molecule type" value="Genomic_DNA"/>
</dbReference>